<name>A0A562B5Y3_9BURK</name>
<protein>
    <submittedName>
        <fullName evidence="1">Uncharacterized protein DUF1439</fullName>
    </submittedName>
</protein>
<reference evidence="1 2" key="1">
    <citation type="submission" date="2019-07" db="EMBL/GenBank/DDBJ databases">
        <title>Genome sequencing of lignin-degrading bacterial isolates.</title>
        <authorList>
            <person name="Gladden J."/>
        </authorList>
    </citation>
    <scope>NUCLEOTIDE SEQUENCE [LARGE SCALE GENOMIC DNA]</scope>
    <source>
        <strain evidence="1 2">J11</strain>
    </source>
</reference>
<organism evidence="1 2">
    <name type="scientific">Cupriavidus gilardii J11</name>
    <dbReference type="NCBI Taxonomy" id="936133"/>
    <lineage>
        <taxon>Bacteria</taxon>
        <taxon>Pseudomonadati</taxon>
        <taxon>Pseudomonadota</taxon>
        <taxon>Betaproteobacteria</taxon>
        <taxon>Burkholderiales</taxon>
        <taxon>Burkholderiaceae</taxon>
        <taxon>Cupriavidus</taxon>
    </lineage>
</organism>
<accession>A0A562B5Y3</accession>
<evidence type="ECO:0000313" key="2">
    <source>
        <dbReference type="Proteomes" id="UP000318141"/>
    </source>
</evidence>
<proteinExistence type="predicted"/>
<sequence length="172" mass="18746">MALSGAALAGYNIWTGEYTFTRQELQQAVETRFPANLRYAQLLDVRLSHPRLVLDQAANRITTQVDAQLTNTLLPGPPINGMLALNSGLRYDAARRAVLLDNPVVEQVQVDGVPGQYSAQLNAVGNLVAQQLLKDYPLHTFRPEELQVGGKQVEPGAITVTAEGISVKVETR</sequence>
<keyword evidence="2" id="KW-1185">Reference proteome</keyword>
<dbReference type="Gene3D" id="3.15.10.40">
    <property type="entry name" value="Uncharacterised protein PF07273, DUF1439"/>
    <property type="match status" value="1"/>
</dbReference>
<dbReference type="InterPro" id="IPR010835">
    <property type="entry name" value="DUF1439"/>
</dbReference>
<dbReference type="Proteomes" id="UP000318141">
    <property type="component" value="Unassembled WGS sequence"/>
</dbReference>
<dbReference type="EMBL" id="VLJN01000045">
    <property type="protein sequence ID" value="TWG80513.1"/>
    <property type="molecule type" value="Genomic_DNA"/>
</dbReference>
<dbReference type="Pfam" id="PF07273">
    <property type="entry name" value="DUF1439"/>
    <property type="match status" value="1"/>
</dbReference>
<dbReference type="AlphaFoldDB" id="A0A562B5Y3"/>
<comment type="caution">
    <text evidence="1">The sequence shown here is derived from an EMBL/GenBank/DDBJ whole genome shotgun (WGS) entry which is preliminary data.</text>
</comment>
<gene>
    <name evidence="1" type="ORF">L602_000500001590</name>
</gene>
<evidence type="ECO:0000313" key="1">
    <source>
        <dbReference type="EMBL" id="TWG80513.1"/>
    </source>
</evidence>